<evidence type="ECO:0000313" key="2">
    <source>
        <dbReference type="Proteomes" id="UP000248917"/>
    </source>
</evidence>
<dbReference type="PANTHER" id="PTHR30441:SF8">
    <property type="entry name" value="DUF748 DOMAIN-CONTAINING PROTEIN"/>
    <property type="match status" value="1"/>
</dbReference>
<dbReference type="InterPro" id="IPR052894">
    <property type="entry name" value="AsmA-related"/>
</dbReference>
<dbReference type="GO" id="GO:0005886">
    <property type="term" value="C:plasma membrane"/>
    <property type="evidence" value="ECO:0007669"/>
    <property type="project" value="TreeGrafter"/>
</dbReference>
<keyword evidence="2" id="KW-1185">Reference proteome</keyword>
<proteinExistence type="predicted"/>
<comment type="caution">
    <text evidence="1">The sequence shown here is derived from an EMBL/GenBank/DDBJ whole genome shotgun (WGS) entry which is preliminary data.</text>
</comment>
<organism evidence="1 2">
    <name type="scientific">Algoriphagus aquaeductus</name>
    <dbReference type="NCBI Taxonomy" id="475299"/>
    <lineage>
        <taxon>Bacteria</taxon>
        <taxon>Pseudomonadati</taxon>
        <taxon>Bacteroidota</taxon>
        <taxon>Cytophagia</taxon>
        <taxon>Cytophagales</taxon>
        <taxon>Cyclobacteriaceae</taxon>
        <taxon>Algoriphagus</taxon>
    </lineage>
</organism>
<accession>A0A326RLU6</accession>
<gene>
    <name evidence="1" type="ORF">CLV31_11667</name>
</gene>
<dbReference type="Proteomes" id="UP000248917">
    <property type="component" value="Unassembled WGS sequence"/>
</dbReference>
<dbReference type="AlphaFoldDB" id="A0A326RLU6"/>
<reference evidence="1 2" key="1">
    <citation type="submission" date="2018-06" db="EMBL/GenBank/DDBJ databases">
        <title>Genomic Encyclopedia of Archaeal and Bacterial Type Strains, Phase II (KMG-II): from individual species to whole genera.</title>
        <authorList>
            <person name="Goeker M."/>
        </authorList>
    </citation>
    <scope>NUCLEOTIDE SEQUENCE [LARGE SCALE GENOMIC DNA]</scope>
    <source>
        <strain evidence="1 2">T4</strain>
    </source>
</reference>
<name>A0A326RLU6_9BACT</name>
<sequence>MRFRKSWLFLSLLLLQLLLFAGLFFYINQNQGVLVTRALQAFNQKIYGEIQIDSSEPALFENFPYLSIDLRGVRLYEDKSEGTPIAQVDDFYLGFNLWNLLQSDYTVKKIKVSGGYLHVVKDLDQSLNVMKALESVTESDTLATEAMDFNLASFQLDNFFASYLDLADSLETDLQVQDLTASISLRDSVYRVGLDTRMDLDVLVKGQPTFLSRKKTGLKLDLAYDSEIRELLVNKSSLELEEADFELVGKVALLDSGMDLDLKIDGRKPDFNLLGAFLPKEVAEGLKQYQNQGDVFFRGSILGKVGEGEMPAINVEFGCEDAFFQKTSNAQKLDELQFTGFFTNGAERSLRSSEFHLQNFKAKPGKGDFQANLVVKNFEDPYIKINMLADLDLDFVGEFFDLEGFEGISGEIKLSMDFDELQDVSMEQADLIQLKQSIQSELILSNLSFSMPGLAQPIKKMNARAILQEGALKLEQFDLGIGASDLSLSGSLTDFPAVFHQLDKPVMAKLNVNSTLFDLRDVMGDSSAMEVVRDLSVNFSFDAVAKDLFKFDYLPKGNFFIDDLYMKLEKFPHVFHDFHADVLIEENDLSIRDFKGEVDQTDFLFTGKVENYQKWFQEELAGKSSFTLDLISNQLRINDLLTYDGVNYLPESYREETLKNLSLKAKIDLNYQNGFQSMDLNLEQFKGKLSLHPLKLESFSGRVNWENGWLSVRDFGGKMGESDFRVDLLYRREKDSSERKNEFRLRAKALDLDALLGFKSIEQDTNHQESFNIFELPFSEMSFAAEIGKLKYHTYWLEKLSLHARTDPGHMLYLDSLSMHVADGSLGMKGYFNGSDPNNIYFYSDLKAEKLDIDKLLFKVENFGQDYLINENLKGRISGTISSKFKVYPDLTPILDQSEAKLDLRVYDGSLINFAPMQAMSAYFSDKNLNRVRFDTLSNTFELKDGSLFIPKMDISSSLGFIELSGKQGLDMTMDYLISVPLSMVTQVGFRALFGGRNRNEVDPDQEDAIISRAGDKKVRFVNIRMTGTPDKYDVRLGKR</sequence>
<evidence type="ECO:0000313" key="1">
    <source>
        <dbReference type="EMBL" id="PZV78638.1"/>
    </source>
</evidence>
<dbReference type="PANTHER" id="PTHR30441">
    <property type="entry name" value="DUF748 DOMAIN-CONTAINING PROTEIN"/>
    <property type="match status" value="1"/>
</dbReference>
<dbReference type="GO" id="GO:0090313">
    <property type="term" value="P:regulation of protein targeting to membrane"/>
    <property type="evidence" value="ECO:0007669"/>
    <property type="project" value="TreeGrafter"/>
</dbReference>
<dbReference type="RefSeq" id="WP_111394472.1">
    <property type="nucleotide sequence ID" value="NZ_QKTX01000016.1"/>
</dbReference>
<protein>
    <submittedName>
        <fullName evidence="1">AsmA-like protein</fullName>
    </submittedName>
</protein>
<dbReference type="OrthoDB" id="1489065at2"/>
<dbReference type="EMBL" id="QKTX01000016">
    <property type="protein sequence ID" value="PZV78638.1"/>
    <property type="molecule type" value="Genomic_DNA"/>
</dbReference>